<name>A0A0L9YB35_CLOBO</name>
<dbReference type="Pfam" id="PF00936">
    <property type="entry name" value="BMC"/>
    <property type="match status" value="1"/>
</dbReference>
<dbReference type="PANTHER" id="PTHR33941:SF11">
    <property type="entry name" value="BACTERIAL MICROCOMPARTMENT SHELL PROTEIN PDUJ"/>
    <property type="match status" value="1"/>
</dbReference>
<dbReference type="InterPro" id="IPR000249">
    <property type="entry name" value="BMC_dom"/>
</dbReference>
<evidence type="ECO:0000313" key="7">
    <source>
        <dbReference type="Proteomes" id="UP000473681"/>
    </source>
</evidence>
<dbReference type="InterPro" id="IPR044872">
    <property type="entry name" value="CcmK/CsoS1_BMC"/>
</dbReference>
<dbReference type="SMART" id="SM00877">
    <property type="entry name" value="BMC"/>
    <property type="match status" value="1"/>
</dbReference>
<dbReference type="EMBL" id="SWVK01000014">
    <property type="protein sequence ID" value="NFN35630.1"/>
    <property type="molecule type" value="Genomic_DNA"/>
</dbReference>
<accession>A0A0L9YB35</accession>
<dbReference type="OrthoDB" id="9812608at2"/>
<dbReference type="GO" id="GO:0031469">
    <property type="term" value="C:bacterial microcompartment"/>
    <property type="evidence" value="ECO:0007669"/>
    <property type="project" value="UniProtKB-SubCell"/>
</dbReference>
<dbReference type="InterPro" id="IPR037233">
    <property type="entry name" value="CcmK-like_sf"/>
</dbReference>
<feature type="domain" description="BMC" evidence="4">
    <location>
        <begin position="8"/>
        <end position="92"/>
    </location>
</feature>
<organism evidence="5 8">
    <name type="scientific">Clostridium botulinum</name>
    <dbReference type="NCBI Taxonomy" id="1491"/>
    <lineage>
        <taxon>Bacteria</taxon>
        <taxon>Bacillati</taxon>
        <taxon>Bacillota</taxon>
        <taxon>Clostridia</taxon>
        <taxon>Eubacteriales</taxon>
        <taxon>Clostridiaceae</taxon>
        <taxon>Clostridium</taxon>
    </lineage>
</organism>
<dbReference type="Proteomes" id="UP000473681">
    <property type="component" value="Unassembled WGS sequence"/>
</dbReference>
<protein>
    <submittedName>
        <fullName evidence="5">BMC domain-containing protein</fullName>
    </submittedName>
</protein>
<evidence type="ECO:0000259" key="4">
    <source>
        <dbReference type="PROSITE" id="PS51930"/>
    </source>
</evidence>
<comment type="caution">
    <text evidence="5">The sequence shown here is derived from an EMBL/GenBank/DDBJ whole genome shotgun (WGS) entry which is preliminary data.</text>
</comment>
<sequence>MVKLESFALGLIETIGLVAGIEAADAAVKSSNVEVIGYENSKGGTVVVKIKGDVGAVKAAIQAASASAALVNKVVSTSIIPRPNSELKNIIFAKNKATTSLESKKKVNKVENEHKSNEEIKKVSNKKDIKTVEGKNITCNLCMDLMCSRKKGEPRTSCIHFNEIKK</sequence>
<dbReference type="PANTHER" id="PTHR33941">
    <property type="entry name" value="PROPANEDIOL UTILIZATION PROTEIN PDUA"/>
    <property type="match status" value="1"/>
</dbReference>
<keyword evidence="2" id="KW-1283">Bacterial microcompartment</keyword>
<evidence type="ECO:0000313" key="5">
    <source>
        <dbReference type="EMBL" id="NFF88027.1"/>
    </source>
</evidence>
<proteinExistence type="inferred from homology"/>
<evidence type="ECO:0000256" key="3">
    <source>
        <dbReference type="PROSITE-ProRule" id="PRU01278"/>
    </source>
</evidence>
<dbReference type="SUPFAM" id="SSF143414">
    <property type="entry name" value="CcmK-like"/>
    <property type="match status" value="1"/>
</dbReference>
<dbReference type="AlphaFoldDB" id="A0A0L9YB35"/>
<dbReference type="Proteomes" id="UP000476820">
    <property type="component" value="Unassembled WGS sequence"/>
</dbReference>
<evidence type="ECO:0000256" key="1">
    <source>
        <dbReference type="ARBA" id="ARBA00024322"/>
    </source>
</evidence>
<comment type="similarity">
    <text evidence="3">Belongs to the bacterial microcompartments protein family.</text>
</comment>
<evidence type="ECO:0000256" key="2">
    <source>
        <dbReference type="ARBA" id="ARBA00024446"/>
    </source>
</evidence>
<reference evidence="7 8" key="1">
    <citation type="submission" date="2019-04" db="EMBL/GenBank/DDBJ databases">
        <title>Genome sequencing of Clostridium botulinum Groups I-IV and Clostridium butyricum.</title>
        <authorList>
            <person name="Brunt J."/>
            <person name="Van Vliet A.H.M."/>
            <person name="Stringer S.C."/>
            <person name="Carter A.T."/>
            <person name="Peck M.W."/>
        </authorList>
    </citation>
    <scope>NUCLEOTIDE SEQUENCE [LARGE SCALE GENOMIC DNA]</scope>
    <source>
        <strain evidence="5 8">1605</strain>
        <strain evidence="6 7">CB-K-33E</strain>
    </source>
</reference>
<dbReference type="Gene3D" id="3.30.70.1710">
    <property type="match status" value="1"/>
</dbReference>
<dbReference type="CDD" id="cd07045">
    <property type="entry name" value="BMC_CcmK_like"/>
    <property type="match status" value="1"/>
</dbReference>
<dbReference type="InterPro" id="IPR050575">
    <property type="entry name" value="BMC_shell"/>
</dbReference>
<dbReference type="EMBL" id="SWOV01000020">
    <property type="protein sequence ID" value="NFF88027.1"/>
    <property type="molecule type" value="Genomic_DNA"/>
</dbReference>
<dbReference type="PROSITE" id="PS51930">
    <property type="entry name" value="BMC_2"/>
    <property type="match status" value="1"/>
</dbReference>
<comment type="subcellular location">
    <subcellularLocation>
        <location evidence="1">Bacterial microcompartment</location>
    </subcellularLocation>
</comment>
<dbReference type="RefSeq" id="WP_053341983.1">
    <property type="nucleotide sequence ID" value="NZ_JACBDC010000005.1"/>
</dbReference>
<evidence type="ECO:0000313" key="6">
    <source>
        <dbReference type="EMBL" id="NFN35630.1"/>
    </source>
</evidence>
<gene>
    <name evidence="5" type="ORF">FC774_09120</name>
    <name evidence="6" type="ORF">FDB51_10955</name>
</gene>
<evidence type="ECO:0000313" key="8">
    <source>
        <dbReference type="Proteomes" id="UP000476820"/>
    </source>
</evidence>